<dbReference type="EMBL" id="CAIT01000007">
    <property type="protein sequence ID" value="CCH54598.1"/>
    <property type="molecule type" value="Genomic_DNA"/>
</dbReference>
<accession>I2GL22</accession>
<keyword evidence="1" id="KW-0472">Membrane</keyword>
<keyword evidence="1" id="KW-1133">Transmembrane helix</keyword>
<gene>
    <name evidence="2" type="ORF">BN8_03786</name>
</gene>
<dbReference type="STRING" id="1185876.BN8_03786"/>
<dbReference type="Proteomes" id="UP000009309">
    <property type="component" value="Unassembled WGS sequence"/>
</dbReference>
<protein>
    <submittedName>
        <fullName evidence="2">Uncharacterized protein</fullName>
    </submittedName>
</protein>
<feature type="transmembrane region" description="Helical" evidence="1">
    <location>
        <begin position="12"/>
        <end position="28"/>
    </location>
</feature>
<name>I2GL22_9BACT</name>
<comment type="caution">
    <text evidence="2">The sequence shown here is derived from an EMBL/GenBank/DDBJ whole genome shotgun (WGS) entry which is preliminary data.</text>
</comment>
<evidence type="ECO:0000313" key="2">
    <source>
        <dbReference type="EMBL" id="CCH54598.1"/>
    </source>
</evidence>
<evidence type="ECO:0000256" key="1">
    <source>
        <dbReference type="SAM" id="Phobius"/>
    </source>
</evidence>
<reference evidence="2 3" key="1">
    <citation type="journal article" date="2012" name="J. Bacteriol.">
        <title>Genome Sequence of the Filamentous Bacterium Fibrisoma limi BUZ 3T.</title>
        <authorList>
            <person name="Filippini M."/>
            <person name="Qi W."/>
            <person name="Jaenicke S."/>
            <person name="Goesmann A."/>
            <person name="Smits T.H."/>
            <person name="Bagheri H.C."/>
        </authorList>
    </citation>
    <scope>NUCLEOTIDE SEQUENCE [LARGE SCALE GENOMIC DNA]</scope>
    <source>
        <strain evidence="3">BUZ 3T</strain>
    </source>
</reference>
<evidence type="ECO:0000313" key="3">
    <source>
        <dbReference type="Proteomes" id="UP000009309"/>
    </source>
</evidence>
<dbReference type="eggNOG" id="ENOG5032QD8">
    <property type="taxonomic scope" value="Bacteria"/>
</dbReference>
<organism evidence="2 3">
    <name type="scientific">Fibrisoma limi BUZ 3</name>
    <dbReference type="NCBI Taxonomy" id="1185876"/>
    <lineage>
        <taxon>Bacteria</taxon>
        <taxon>Pseudomonadati</taxon>
        <taxon>Bacteroidota</taxon>
        <taxon>Cytophagia</taxon>
        <taxon>Cytophagales</taxon>
        <taxon>Spirosomataceae</taxon>
        <taxon>Fibrisoma</taxon>
    </lineage>
</organism>
<sequence length="135" mass="15712">MIKRRHTWFHRLYCLLMAFYVINVSIDAPDGYVTPNTKGEYHEDLSVNEIESIGELVLEHWFGLHDAVPEHDEPEEDEGTNQLTKLFFDWSVPAPSVCYQFFRTEGYLSITYLPYVTSCYFFSPAKVNTPPPRLA</sequence>
<proteinExistence type="predicted"/>
<keyword evidence="3" id="KW-1185">Reference proteome</keyword>
<dbReference type="AlphaFoldDB" id="I2GL22"/>
<keyword evidence="1" id="KW-0812">Transmembrane</keyword>